<name>A0ABX7IEE1_9BACT</name>
<accession>A0ABX7IEE1</accession>
<feature type="compositionally biased region" description="Basic and acidic residues" evidence="1">
    <location>
        <begin position="117"/>
        <end position="126"/>
    </location>
</feature>
<dbReference type="RefSeq" id="WP_204659030.1">
    <property type="nucleotide sequence ID" value="NZ_CP056775.1"/>
</dbReference>
<protein>
    <submittedName>
        <fullName evidence="2">Uncharacterized protein</fullName>
    </submittedName>
</protein>
<evidence type="ECO:0000313" key="2">
    <source>
        <dbReference type="EMBL" id="QRR03261.1"/>
    </source>
</evidence>
<feature type="region of interest" description="Disordered" evidence="1">
    <location>
        <begin position="88"/>
        <end position="126"/>
    </location>
</feature>
<organism evidence="2 3">
    <name type="scientific">Dyadobacter sandarakinus</name>
    <dbReference type="NCBI Taxonomy" id="2747268"/>
    <lineage>
        <taxon>Bacteria</taxon>
        <taxon>Pseudomonadati</taxon>
        <taxon>Bacteroidota</taxon>
        <taxon>Cytophagia</taxon>
        <taxon>Cytophagales</taxon>
        <taxon>Spirosomataceae</taxon>
        <taxon>Dyadobacter</taxon>
    </lineage>
</organism>
<keyword evidence="3" id="KW-1185">Reference proteome</keyword>
<dbReference type="EMBL" id="CP056775">
    <property type="protein sequence ID" value="QRR03261.1"/>
    <property type="molecule type" value="Genomic_DNA"/>
</dbReference>
<gene>
    <name evidence="2" type="ORF">HWI92_21255</name>
</gene>
<evidence type="ECO:0000313" key="3">
    <source>
        <dbReference type="Proteomes" id="UP000612680"/>
    </source>
</evidence>
<proteinExistence type="predicted"/>
<dbReference type="Proteomes" id="UP000612680">
    <property type="component" value="Chromosome"/>
</dbReference>
<evidence type="ECO:0000256" key="1">
    <source>
        <dbReference type="SAM" id="MobiDB-lite"/>
    </source>
</evidence>
<feature type="compositionally biased region" description="Basic and acidic residues" evidence="1">
    <location>
        <begin position="97"/>
        <end position="108"/>
    </location>
</feature>
<reference evidence="2 3" key="1">
    <citation type="submission" date="2020-06" db="EMBL/GenBank/DDBJ databases">
        <title>Dyadobacter sandarakinus sp. nov., isolated from the soil of the Arctic Yellow River Station.</title>
        <authorList>
            <person name="Zhang Y."/>
            <person name="Peng F."/>
        </authorList>
    </citation>
    <scope>NUCLEOTIDE SEQUENCE [LARGE SCALE GENOMIC DNA]</scope>
    <source>
        <strain evidence="2 3">Q3-56</strain>
    </source>
</reference>
<sequence>MQTTPIKELHRFSAFRQDKNVNIRIAVRYVRFGSDNSIHQQTTMKKVQKELAADLAKAVETKLIEAGVQSAKASKAVKKTTKKLVKKVVKNQKKAARKEGKGQSEHASLENLSQHVTAERQDLSVN</sequence>